<organism evidence="1 2">
    <name type="scientific">Venturia nashicola</name>
    <dbReference type="NCBI Taxonomy" id="86259"/>
    <lineage>
        <taxon>Eukaryota</taxon>
        <taxon>Fungi</taxon>
        <taxon>Dikarya</taxon>
        <taxon>Ascomycota</taxon>
        <taxon>Pezizomycotina</taxon>
        <taxon>Dothideomycetes</taxon>
        <taxon>Pleosporomycetidae</taxon>
        <taxon>Venturiales</taxon>
        <taxon>Venturiaceae</taxon>
        <taxon>Venturia</taxon>
    </lineage>
</organism>
<dbReference type="EMBL" id="SNSC02000015">
    <property type="protein sequence ID" value="TID18066.1"/>
    <property type="molecule type" value="Genomic_DNA"/>
</dbReference>
<comment type="caution">
    <text evidence="1">The sequence shown here is derived from an EMBL/GenBank/DDBJ whole genome shotgun (WGS) entry which is preliminary data.</text>
</comment>
<reference evidence="1 2" key="1">
    <citation type="submission" date="2019-04" db="EMBL/GenBank/DDBJ databases">
        <title>High contiguity whole genome sequence and gene annotation resource for two Venturia nashicola isolates.</title>
        <authorList>
            <person name="Prokchorchik M."/>
            <person name="Won K."/>
            <person name="Lee Y."/>
            <person name="Choi E.D."/>
            <person name="Segonzac C."/>
            <person name="Sohn K.H."/>
        </authorList>
    </citation>
    <scope>NUCLEOTIDE SEQUENCE [LARGE SCALE GENOMIC DNA]</scope>
    <source>
        <strain evidence="1 2">PRI2</strain>
    </source>
</reference>
<name>A0A4Z1NQ18_9PEZI</name>
<sequence length="197" mass="21609">MASIFALTMTVPTEVTHIMLLLSPFSSPRQSLWPPLRRALGLIQINLQMTTPLINFNFLSGVLTNPKSVSNHHTCATAVTILSSLKTAVSTLLAAAERADSGMAYLTPCHKTDYENGDNRLIVDVVGFPLSSSQSPTTHFGLSSVIIQGNVKECMFRSDAKWESLGLVVKHPEPDLGIWGIWRMGVYSYRSVMMEGL</sequence>
<evidence type="ECO:0000313" key="1">
    <source>
        <dbReference type="EMBL" id="TID18066.1"/>
    </source>
</evidence>
<keyword evidence="2" id="KW-1185">Reference proteome</keyword>
<protein>
    <submittedName>
        <fullName evidence="1">Uncharacterized protein</fullName>
    </submittedName>
</protein>
<gene>
    <name evidence="1" type="ORF">E6O75_ATG10711</name>
</gene>
<dbReference type="Proteomes" id="UP000298493">
    <property type="component" value="Unassembled WGS sequence"/>
</dbReference>
<evidence type="ECO:0000313" key="2">
    <source>
        <dbReference type="Proteomes" id="UP000298493"/>
    </source>
</evidence>
<dbReference type="AlphaFoldDB" id="A0A4Z1NQ18"/>
<proteinExistence type="predicted"/>
<accession>A0A4Z1NQ18</accession>